<keyword evidence="1" id="KW-0472">Membrane</keyword>
<sequence>MKSPTTNHTEFTFQRLWAGVAVGLICTTWRLWFPTIADSGYPAIAFFPSLAGCPEWILDATSFFIVAALIAIAALGNAAPITRAGWIVVVVGLVVSFALDQHRLQPWAYQLAIYALMFAALDPARLRQWIIPVAASVYIYSAMGKFDFQFAHTVGQDFLAAVARPFGVNLDAIDETMRTRLALIFPATELLAGLALLIPRIRPIAGVIITMMHATLIAILGPWSLDHSLGVLTWNAALMFQTYWWMIRRPIPTNFTDVNGKKQPSTHRSVLTTMVIGLVLIAPLTERWGVWDHWLSWSLYSPHTSRVDIQVHDSATSAMNEDIVSMLEADDDNDGWRTFPLSRWALDSRGVPVYPQSRYQLDLAIEFAKQQGLDRDVRASLQSMSNRWTGTRDRKWLGGLAEMKKAKNY</sequence>
<proteinExistence type="predicted"/>
<keyword evidence="3" id="KW-1185">Reference proteome</keyword>
<feature type="transmembrane region" description="Helical" evidence="1">
    <location>
        <begin position="229"/>
        <end position="247"/>
    </location>
</feature>
<feature type="transmembrane region" description="Helical" evidence="1">
    <location>
        <begin position="204"/>
        <end position="222"/>
    </location>
</feature>
<dbReference type="RefSeq" id="WP_146532667.1">
    <property type="nucleotide sequence ID" value="NZ_SJPX01000001.1"/>
</dbReference>
<dbReference type="EMBL" id="SJPX01000001">
    <property type="protein sequence ID" value="TWU57842.1"/>
    <property type="molecule type" value="Genomic_DNA"/>
</dbReference>
<feature type="transmembrane region" description="Helical" evidence="1">
    <location>
        <begin position="12"/>
        <end position="32"/>
    </location>
</feature>
<dbReference type="AlphaFoldDB" id="A0A5C6FAQ5"/>
<dbReference type="Proteomes" id="UP000317977">
    <property type="component" value="Unassembled WGS sequence"/>
</dbReference>
<evidence type="ECO:0000313" key="3">
    <source>
        <dbReference type="Proteomes" id="UP000317977"/>
    </source>
</evidence>
<comment type="caution">
    <text evidence="2">The sequence shown here is derived from an EMBL/GenBank/DDBJ whole genome shotgun (WGS) entry which is preliminary data.</text>
</comment>
<feature type="transmembrane region" description="Helical" evidence="1">
    <location>
        <begin position="84"/>
        <end position="101"/>
    </location>
</feature>
<reference evidence="2 3" key="1">
    <citation type="submission" date="2019-02" db="EMBL/GenBank/DDBJ databases">
        <title>Deep-cultivation of Planctomycetes and their phenomic and genomic characterization uncovers novel biology.</title>
        <authorList>
            <person name="Wiegand S."/>
            <person name="Jogler M."/>
            <person name="Boedeker C."/>
            <person name="Pinto D."/>
            <person name="Vollmers J."/>
            <person name="Rivas-Marin E."/>
            <person name="Kohn T."/>
            <person name="Peeters S.H."/>
            <person name="Heuer A."/>
            <person name="Rast P."/>
            <person name="Oberbeckmann S."/>
            <person name="Bunk B."/>
            <person name="Jeske O."/>
            <person name="Meyerdierks A."/>
            <person name="Storesund J.E."/>
            <person name="Kallscheuer N."/>
            <person name="Luecker S."/>
            <person name="Lage O.M."/>
            <person name="Pohl T."/>
            <person name="Merkel B.J."/>
            <person name="Hornburger P."/>
            <person name="Mueller R.-W."/>
            <person name="Bruemmer F."/>
            <person name="Labrenz M."/>
            <person name="Spormann A.M."/>
            <person name="Op Den Camp H."/>
            <person name="Overmann J."/>
            <person name="Amann R."/>
            <person name="Jetten M.S.M."/>
            <person name="Mascher T."/>
            <person name="Medema M.H."/>
            <person name="Devos D.P."/>
            <person name="Kaster A.-K."/>
            <person name="Ovreas L."/>
            <person name="Rohde M."/>
            <person name="Galperin M.Y."/>
            <person name="Jogler C."/>
        </authorList>
    </citation>
    <scope>NUCLEOTIDE SEQUENCE [LARGE SCALE GENOMIC DNA]</scope>
    <source>
        <strain evidence="2 3">Poly59</strain>
    </source>
</reference>
<accession>A0A5C6FAQ5</accession>
<dbReference type="OrthoDB" id="239293at2"/>
<feature type="transmembrane region" description="Helical" evidence="1">
    <location>
        <begin position="181"/>
        <end position="198"/>
    </location>
</feature>
<evidence type="ECO:0000256" key="1">
    <source>
        <dbReference type="SAM" id="Phobius"/>
    </source>
</evidence>
<gene>
    <name evidence="2" type="ORF">Poly59_07510</name>
</gene>
<keyword evidence="1" id="KW-1133">Transmembrane helix</keyword>
<organism evidence="2 3">
    <name type="scientific">Rubripirellula reticaptiva</name>
    <dbReference type="NCBI Taxonomy" id="2528013"/>
    <lineage>
        <taxon>Bacteria</taxon>
        <taxon>Pseudomonadati</taxon>
        <taxon>Planctomycetota</taxon>
        <taxon>Planctomycetia</taxon>
        <taxon>Pirellulales</taxon>
        <taxon>Pirellulaceae</taxon>
        <taxon>Rubripirellula</taxon>
    </lineage>
</organism>
<protein>
    <submittedName>
        <fullName evidence="2">Uncharacterized protein</fullName>
    </submittedName>
</protein>
<feature type="transmembrane region" description="Helical" evidence="1">
    <location>
        <begin position="56"/>
        <end position="77"/>
    </location>
</feature>
<evidence type="ECO:0000313" key="2">
    <source>
        <dbReference type="EMBL" id="TWU57842.1"/>
    </source>
</evidence>
<name>A0A5C6FAQ5_9BACT</name>
<keyword evidence="1" id="KW-0812">Transmembrane</keyword>